<feature type="transmembrane region" description="Helical" evidence="3">
    <location>
        <begin position="275"/>
        <end position="293"/>
    </location>
</feature>
<evidence type="ECO:0000256" key="3">
    <source>
        <dbReference type="SAM" id="Phobius"/>
    </source>
</evidence>
<dbReference type="InterPro" id="IPR011701">
    <property type="entry name" value="MFS"/>
</dbReference>
<feature type="transmembrane region" description="Helical" evidence="3">
    <location>
        <begin position="299"/>
        <end position="322"/>
    </location>
</feature>
<organism evidence="4 5">
    <name type="scientific">Mya arenaria</name>
    <name type="common">Soft-shell clam</name>
    <dbReference type="NCBI Taxonomy" id="6604"/>
    <lineage>
        <taxon>Eukaryota</taxon>
        <taxon>Metazoa</taxon>
        <taxon>Spiralia</taxon>
        <taxon>Lophotrochozoa</taxon>
        <taxon>Mollusca</taxon>
        <taxon>Bivalvia</taxon>
        <taxon>Autobranchia</taxon>
        <taxon>Heteroconchia</taxon>
        <taxon>Euheterodonta</taxon>
        <taxon>Imparidentia</taxon>
        <taxon>Neoheterodontei</taxon>
        <taxon>Myida</taxon>
        <taxon>Myoidea</taxon>
        <taxon>Myidae</taxon>
        <taxon>Mya</taxon>
    </lineage>
</organism>
<evidence type="ECO:0000313" key="5">
    <source>
        <dbReference type="Proteomes" id="UP001164746"/>
    </source>
</evidence>
<feature type="compositionally biased region" description="Basic and acidic residues" evidence="2">
    <location>
        <begin position="534"/>
        <end position="546"/>
    </location>
</feature>
<feature type="transmembrane region" description="Helical" evidence="3">
    <location>
        <begin position="133"/>
        <end position="151"/>
    </location>
</feature>
<feature type="transmembrane region" description="Helical" evidence="3">
    <location>
        <begin position="93"/>
        <end position="113"/>
    </location>
</feature>
<dbReference type="InterPro" id="IPR039672">
    <property type="entry name" value="MFS_2"/>
</dbReference>
<keyword evidence="3" id="KW-1133">Transmembrane helix</keyword>
<gene>
    <name evidence="4" type="ORF">MAR_023318</name>
</gene>
<keyword evidence="3" id="KW-0472">Membrane</keyword>
<accession>A0ABY7DVH1</accession>
<keyword evidence="3" id="KW-0812">Transmembrane</keyword>
<evidence type="ECO:0000256" key="2">
    <source>
        <dbReference type="SAM" id="MobiDB-lite"/>
    </source>
</evidence>
<dbReference type="PANTHER" id="PTHR11328:SF28">
    <property type="entry name" value="MAJOR FACILITATOR SUPERFAMILY DOMAIN-CONTAINING PROTEIN 12"/>
    <property type="match status" value="1"/>
</dbReference>
<dbReference type="PANTHER" id="PTHR11328">
    <property type="entry name" value="MAJOR FACILITATOR SUPERFAMILY DOMAIN-CONTAINING PROTEIN"/>
    <property type="match status" value="1"/>
</dbReference>
<dbReference type="EMBL" id="CP111014">
    <property type="protein sequence ID" value="WAQ98945.1"/>
    <property type="molecule type" value="Genomic_DNA"/>
</dbReference>
<proteinExistence type="inferred from homology"/>
<keyword evidence="5" id="KW-1185">Reference proteome</keyword>
<feature type="region of interest" description="Disordered" evidence="2">
    <location>
        <begin position="512"/>
        <end position="557"/>
    </location>
</feature>
<protein>
    <submittedName>
        <fullName evidence="4">MFS12-like protein</fullName>
    </submittedName>
</protein>
<dbReference type="SUPFAM" id="SSF103473">
    <property type="entry name" value="MFS general substrate transporter"/>
    <property type="match status" value="1"/>
</dbReference>
<dbReference type="InterPro" id="IPR036259">
    <property type="entry name" value="MFS_trans_sf"/>
</dbReference>
<reference evidence="4" key="1">
    <citation type="submission" date="2022-11" db="EMBL/GenBank/DDBJ databases">
        <title>Centuries of genome instability and evolution in soft-shell clam transmissible cancer (bioRxiv).</title>
        <authorList>
            <person name="Hart S.F.M."/>
            <person name="Yonemitsu M.A."/>
            <person name="Giersch R.M."/>
            <person name="Beal B.F."/>
            <person name="Arriagada G."/>
            <person name="Davis B.W."/>
            <person name="Ostrander E.A."/>
            <person name="Goff S.P."/>
            <person name="Metzger M.J."/>
        </authorList>
    </citation>
    <scope>NUCLEOTIDE SEQUENCE</scope>
    <source>
        <strain evidence="4">MELC-2E11</strain>
        <tissue evidence="4">Siphon/mantle</tissue>
    </source>
</reference>
<feature type="transmembrane region" description="Helical" evidence="3">
    <location>
        <begin position="376"/>
        <end position="396"/>
    </location>
</feature>
<sequence length="557" mass="61553">MSEKTPLLGGKGGGRLSMGQKFAYSVGHVLNDLTASMWFSYMIIYFHQVKSFNNGLAGDLVLIGQISDAIFTPFIGYESDRVKGCFNMGKRKTWHFIVIFQFGWAATQINHLSLIPDLTDCQNERTGLNGSRYAFTVLSNIVVYGIAWLIFDLGQSGSDKLSFEDKEKFREYREHGDSFSSTTNLSSLEKSTLKKLSMSWKCWLKEHQFYQVALIYMSTRLVVNVSQVYLPMYITETIMMDKDSIAIIPLIVYVSGFVTSLAMKYTNKLFGRKMTYLMGIVFTAGASVAFYLLPQGSKLVYLPAVLSGIGGSTMLVTSLAMTADLIKDNTESSAFVYGAMSFTDKLSNGAAIAIIQQLHPCPEGCCPACVEYFRSVMTWVPGGFATLAFIALMTLLPQTLGHRSKQEVEEIGYISEEEENCYNSEKAENGYISGKAENSTVSKEAENGSISETAENCYNSEKEENVCISKEAENGSISETAENCYNSEKEENGCISEEARNGYISEEAINEEARNGSISEEARNGLISEEVGNEEERNANIPKEAENGFISEQAGNG</sequence>
<evidence type="ECO:0000313" key="4">
    <source>
        <dbReference type="EMBL" id="WAQ98945.1"/>
    </source>
</evidence>
<comment type="similarity">
    <text evidence="1">Belongs to the major facilitator superfamily.</text>
</comment>
<dbReference type="Pfam" id="PF07690">
    <property type="entry name" value="MFS_1"/>
    <property type="match status" value="1"/>
</dbReference>
<name>A0ABY7DVH1_MYAAR</name>
<dbReference type="Proteomes" id="UP001164746">
    <property type="component" value="Chromosome 3"/>
</dbReference>
<evidence type="ECO:0000256" key="1">
    <source>
        <dbReference type="ARBA" id="ARBA00008335"/>
    </source>
</evidence>
<dbReference type="Gene3D" id="1.20.1250.20">
    <property type="entry name" value="MFS general substrate transporter like domains"/>
    <property type="match status" value="2"/>
</dbReference>
<dbReference type="CDD" id="cd17491">
    <property type="entry name" value="MFS_MFSD12"/>
    <property type="match status" value="1"/>
</dbReference>
<feature type="transmembrane region" description="Helical" evidence="3">
    <location>
        <begin position="244"/>
        <end position="263"/>
    </location>
</feature>